<evidence type="ECO:0000313" key="4">
    <source>
        <dbReference type="EMBL" id="PBK81397.1"/>
    </source>
</evidence>
<gene>
    <name evidence="4" type="ORF">ARMGADRAFT_1068548</name>
</gene>
<feature type="compositionally biased region" description="Basic residues" evidence="2">
    <location>
        <begin position="1"/>
        <end position="10"/>
    </location>
</feature>
<feature type="domain" description="Peptidase C14 caspase" evidence="3">
    <location>
        <begin position="52"/>
        <end position="329"/>
    </location>
</feature>
<dbReference type="GO" id="GO:0006508">
    <property type="term" value="P:proteolysis"/>
    <property type="evidence" value="ECO:0007669"/>
    <property type="project" value="InterPro"/>
</dbReference>
<accession>A0A2H3CX86</accession>
<dbReference type="Gene3D" id="3.40.50.1460">
    <property type="match status" value="1"/>
</dbReference>
<dbReference type="Pfam" id="PF00656">
    <property type="entry name" value="Peptidase_C14"/>
    <property type="match status" value="1"/>
</dbReference>
<dbReference type="InParanoid" id="A0A2H3CX86"/>
<dbReference type="OMA" id="TCATELM"/>
<dbReference type="OrthoDB" id="3223806at2759"/>
<sequence length="767" mass="84888">MPRKSHKTKSSAKNNRSGAKVLTTEDAAQKGTVKDSVQGDGATSVQDGQKIFALIIGIDDYGHDGRYNLRGAKADADKFETFIQKKLKAPKANISNLRNKDATRSAIIDEFRHLENNKDIVRNDATIIIYYAGHGAVAEKPKDWTDWPALENKLEMLCPADMSFPDSSASTGLSSKVEGIPDRTISRLLLDLSAAKGDNIILILDCCHSAGLNRDFNPAVRHRQIPSSGPIEISPDCDLAIYSREICKSHSGEAIPKSGFSGSLWYSHVLLAACSRRESAIEEYQEGVFTRALLKVLEENNIKELTYQSLMQHVVGALKDLRQTPHWDGRHTLRRIFCSPEEAADRSRVVCDCHVPKGRGHNCLRLMSGTLHGTTKGSEFKIYRTDLASDIEPLATASVDEVHDAFISYLTISSPNEHIFTRDGNDHLWYARLTKAANTKFAVSCNDPNFLIRIQTETCATELMVTVDLASTRDKASLLLKVEKGAVSFERHGRERDLLLSAAEGFPWSIHHTVSVDDIAAIRQIINHYSHFTYHLTRGGGERINKFISVEMRSNLAGLTSVITDSTKISHASEAVEPVQVDVDMSSEVEDRTSYGFIVHNVWKEVRNLYVYLLYFDASTLQIGMISYQPCNLANHSPSRNPELYYSSQMGMGSNGTVDSRLGKNSPLILGPGSNDMPPVTFDLPLDQNVDVCFFKFIVATEPVDIESMSQSSLEESLKVARGAVFQKGHQAVPAREWASMTIPVIQRRHEPRAGQPAARSAELSAA</sequence>
<proteinExistence type="inferred from homology"/>
<feature type="region of interest" description="Disordered" evidence="2">
    <location>
        <begin position="1"/>
        <end position="43"/>
    </location>
</feature>
<protein>
    <recommendedName>
        <fullName evidence="3">Peptidase C14 caspase domain-containing protein</fullName>
    </recommendedName>
</protein>
<name>A0A2H3CX86_ARMGA</name>
<dbReference type="PANTHER" id="PTHR48104:SF30">
    <property type="entry name" value="METACASPASE-1"/>
    <property type="match status" value="1"/>
</dbReference>
<evidence type="ECO:0000256" key="1">
    <source>
        <dbReference type="ARBA" id="ARBA00009005"/>
    </source>
</evidence>
<organism evidence="4 5">
    <name type="scientific">Armillaria gallica</name>
    <name type="common">Bulbous honey fungus</name>
    <name type="synonym">Armillaria bulbosa</name>
    <dbReference type="NCBI Taxonomy" id="47427"/>
    <lineage>
        <taxon>Eukaryota</taxon>
        <taxon>Fungi</taxon>
        <taxon>Dikarya</taxon>
        <taxon>Basidiomycota</taxon>
        <taxon>Agaricomycotina</taxon>
        <taxon>Agaricomycetes</taxon>
        <taxon>Agaricomycetidae</taxon>
        <taxon>Agaricales</taxon>
        <taxon>Marasmiineae</taxon>
        <taxon>Physalacriaceae</taxon>
        <taxon>Armillaria</taxon>
    </lineage>
</organism>
<dbReference type="PANTHER" id="PTHR48104">
    <property type="entry name" value="METACASPASE-4"/>
    <property type="match status" value="1"/>
</dbReference>
<dbReference type="EMBL" id="KZ293730">
    <property type="protein sequence ID" value="PBK81397.1"/>
    <property type="molecule type" value="Genomic_DNA"/>
</dbReference>
<dbReference type="AlphaFoldDB" id="A0A2H3CX86"/>
<dbReference type="GO" id="GO:0005737">
    <property type="term" value="C:cytoplasm"/>
    <property type="evidence" value="ECO:0007669"/>
    <property type="project" value="TreeGrafter"/>
</dbReference>
<evidence type="ECO:0000313" key="5">
    <source>
        <dbReference type="Proteomes" id="UP000217790"/>
    </source>
</evidence>
<dbReference type="InterPro" id="IPR050452">
    <property type="entry name" value="Metacaspase"/>
</dbReference>
<dbReference type="GO" id="GO:0004197">
    <property type="term" value="F:cysteine-type endopeptidase activity"/>
    <property type="evidence" value="ECO:0007669"/>
    <property type="project" value="InterPro"/>
</dbReference>
<comment type="similarity">
    <text evidence="1">Belongs to the peptidase C14B family.</text>
</comment>
<reference evidence="5" key="1">
    <citation type="journal article" date="2017" name="Nat. Ecol. Evol.">
        <title>Genome expansion and lineage-specific genetic innovations in the forest pathogenic fungi Armillaria.</title>
        <authorList>
            <person name="Sipos G."/>
            <person name="Prasanna A.N."/>
            <person name="Walter M.C."/>
            <person name="O'Connor E."/>
            <person name="Balint B."/>
            <person name="Krizsan K."/>
            <person name="Kiss B."/>
            <person name="Hess J."/>
            <person name="Varga T."/>
            <person name="Slot J."/>
            <person name="Riley R."/>
            <person name="Boka B."/>
            <person name="Rigling D."/>
            <person name="Barry K."/>
            <person name="Lee J."/>
            <person name="Mihaltcheva S."/>
            <person name="LaButti K."/>
            <person name="Lipzen A."/>
            <person name="Waldron R."/>
            <person name="Moloney N.M."/>
            <person name="Sperisen C."/>
            <person name="Kredics L."/>
            <person name="Vagvoelgyi C."/>
            <person name="Patrignani A."/>
            <person name="Fitzpatrick D."/>
            <person name="Nagy I."/>
            <person name="Doyle S."/>
            <person name="Anderson J.B."/>
            <person name="Grigoriev I.V."/>
            <person name="Gueldener U."/>
            <person name="Muensterkoetter M."/>
            <person name="Nagy L.G."/>
        </authorList>
    </citation>
    <scope>NUCLEOTIDE SEQUENCE [LARGE SCALE GENOMIC DNA]</scope>
    <source>
        <strain evidence="5">Ar21-2</strain>
    </source>
</reference>
<keyword evidence="5" id="KW-1185">Reference proteome</keyword>
<dbReference type="Proteomes" id="UP000217790">
    <property type="component" value="Unassembled WGS sequence"/>
</dbReference>
<dbReference type="InterPro" id="IPR011600">
    <property type="entry name" value="Pept_C14_caspase"/>
</dbReference>
<evidence type="ECO:0000259" key="3">
    <source>
        <dbReference type="Pfam" id="PF00656"/>
    </source>
</evidence>
<evidence type="ECO:0000256" key="2">
    <source>
        <dbReference type="SAM" id="MobiDB-lite"/>
    </source>
</evidence>